<comment type="caution">
    <text evidence="2">The sequence shown here is derived from an EMBL/GenBank/DDBJ whole genome shotgun (WGS) entry which is preliminary data.</text>
</comment>
<proteinExistence type="predicted"/>
<feature type="domain" description="N-acetyltransferase" evidence="1">
    <location>
        <begin position="1"/>
        <end position="172"/>
    </location>
</feature>
<dbReference type="Gene3D" id="3.40.630.30">
    <property type="match status" value="1"/>
</dbReference>
<dbReference type="Pfam" id="PF00583">
    <property type="entry name" value="Acetyltransf_1"/>
    <property type="match status" value="1"/>
</dbReference>
<organism evidence="2 3">
    <name type="scientific">Paenibacillus eucommiae</name>
    <dbReference type="NCBI Taxonomy" id="1355755"/>
    <lineage>
        <taxon>Bacteria</taxon>
        <taxon>Bacillati</taxon>
        <taxon>Bacillota</taxon>
        <taxon>Bacilli</taxon>
        <taxon>Bacillales</taxon>
        <taxon>Paenibacillaceae</taxon>
        <taxon>Paenibacillus</taxon>
    </lineage>
</organism>
<dbReference type="PANTHER" id="PTHR43617">
    <property type="entry name" value="L-AMINO ACID N-ACETYLTRANSFERASE"/>
    <property type="match status" value="1"/>
</dbReference>
<reference evidence="2 3" key="1">
    <citation type="submission" date="2021-03" db="EMBL/GenBank/DDBJ databases">
        <title>Genomic Encyclopedia of Type Strains, Phase IV (KMG-IV): sequencing the most valuable type-strain genomes for metagenomic binning, comparative biology and taxonomic classification.</title>
        <authorList>
            <person name="Goeker M."/>
        </authorList>
    </citation>
    <scope>NUCLEOTIDE SEQUENCE [LARGE SCALE GENOMIC DNA]</scope>
    <source>
        <strain evidence="2 3">DSM 26048</strain>
    </source>
</reference>
<dbReference type="InterPro" id="IPR000182">
    <property type="entry name" value="GNAT_dom"/>
</dbReference>
<name>A0ABS4IQH3_9BACL</name>
<dbReference type="InterPro" id="IPR016181">
    <property type="entry name" value="Acyl_CoA_acyltransferase"/>
</dbReference>
<accession>A0ABS4IQH3</accession>
<gene>
    <name evidence="2" type="ORF">J2Z66_001356</name>
</gene>
<evidence type="ECO:0000313" key="3">
    <source>
        <dbReference type="Proteomes" id="UP001519287"/>
    </source>
</evidence>
<dbReference type="EMBL" id="JAGGLB010000003">
    <property type="protein sequence ID" value="MBP1989758.1"/>
    <property type="molecule type" value="Genomic_DNA"/>
</dbReference>
<dbReference type="SUPFAM" id="SSF55729">
    <property type="entry name" value="Acyl-CoA N-acyltransferases (Nat)"/>
    <property type="match status" value="1"/>
</dbReference>
<keyword evidence="3" id="KW-1185">Reference proteome</keyword>
<dbReference type="InterPro" id="IPR050276">
    <property type="entry name" value="MshD_Acetyltransferase"/>
</dbReference>
<sequence length="172" mass="19223">MKIREACLKDAEGMAIVHVESWRSTYKGIISDSVLANLSVETRKSSWLWAFNNPCENENIFVAEDTDGRIVGFADGGRSRNKEFKHEGELYAIYLLKDYQGLGIGKLLLHAVVDSLKYHGYCSMMVWVLNNNPSVGFYHAFGGKVIGQKEITIGEESLVEIALGWDSLTMVV</sequence>
<dbReference type="RefSeq" id="WP_209970563.1">
    <property type="nucleotide sequence ID" value="NZ_JAGGLB010000003.1"/>
</dbReference>
<evidence type="ECO:0000313" key="2">
    <source>
        <dbReference type="EMBL" id="MBP1989758.1"/>
    </source>
</evidence>
<dbReference type="Proteomes" id="UP001519287">
    <property type="component" value="Unassembled WGS sequence"/>
</dbReference>
<dbReference type="PANTHER" id="PTHR43617:SF30">
    <property type="entry name" value="HISTONE ACETYLTRANSFERASE"/>
    <property type="match status" value="1"/>
</dbReference>
<evidence type="ECO:0000259" key="1">
    <source>
        <dbReference type="PROSITE" id="PS51186"/>
    </source>
</evidence>
<dbReference type="CDD" id="cd04301">
    <property type="entry name" value="NAT_SF"/>
    <property type="match status" value="1"/>
</dbReference>
<protein>
    <submittedName>
        <fullName evidence="2">Ribosomal protein S18 acetylase RimI-like enzyme</fullName>
    </submittedName>
</protein>
<dbReference type="PROSITE" id="PS51186">
    <property type="entry name" value="GNAT"/>
    <property type="match status" value="1"/>
</dbReference>